<dbReference type="FunFam" id="3.40.309.10:FF:000025">
    <property type="entry name" value="Aldehyde dehydrogenase"/>
    <property type="match status" value="1"/>
</dbReference>
<dbReference type="SUPFAM" id="SSF53720">
    <property type="entry name" value="ALDH-like"/>
    <property type="match status" value="1"/>
</dbReference>
<protein>
    <recommendedName>
        <fullName evidence="4">Aldehyde dehydrogenase</fullName>
    </recommendedName>
</protein>
<dbReference type="STRING" id="230819.A0A5C3KNZ0"/>
<accession>A0A5C3KNZ0</accession>
<keyword evidence="3" id="KW-0520">NAD</keyword>
<dbReference type="InterPro" id="IPR016163">
    <property type="entry name" value="Ald_DH_C"/>
</dbReference>
<dbReference type="InterPro" id="IPR016162">
    <property type="entry name" value="Ald_DH_N"/>
</dbReference>
<evidence type="ECO:0000256" key="7">
    <source>
        <dbReference type="RuleBase" id="RU003345"/>
    </source>
</evidence>
<sequence length="514" mass="55845">MPELAYTPLDEIEKIHAELKAGFKSGKLNSIAYRKYQLLQLGYLVQENADRLEGALKADLGRPGVEARMVEINPSLGEILSTYKNVEKWAKPESPEFHMNFFAMRPKINKVPKGTILIITPFNYPLWLAIGPIVGAIAAGNTVALKPAENAPATSALFAELIPKYLDNDLIRVINGGIAETTKVLELQWDHIIYTGSGRVGKIVATAAAKHLTPVTLELGGKSPVVVDSTCDLKTVSKRLLWGKCVNAGQTCVAPDYVLVPRSFHDTFVKALKDTYDEFYPPHAQASSPDNFSRMITPQAFNRVKGLLDATKGTIVAGGQTDAETKFIAPTIVTNVGADDSLMSDEIFGPVLPIVAVEDIDEAIRFINSKDHPLALYVFSQDQAVKDRVFKNTQSGGFSVNEVLIHPGVEGLPFGGVGSSGYGQHTGKFTFDLFTHLRGSIDSPSWLDRILSFRYPPYTLKKYKATHQFAPKLPGKPTGPPSLTEGGSWGKWFVVALVAAVAAGLTKRGRGLIA</sequence>
<comment type="similarity">
    <text evidence="1 4 7">Belongs to the aldehyde dehydrogenase family.</text>
</comment>
<dbReference type="InterPro" id="IPR015590">
    <property type="entry name" value="Aldehyde_DH_dom"/>
</dbReference>
<dbReference type="GO" id="GO:0005737">
    <property type="term" value="C:cytoplasm"/>
    <property type="evidence" value="ECO:0007669"/>
    <property type="project" value="TreeGrafter"/>
</dbReference>
<dbReference type="PROSITE" id="PS00687">
    <property type="entry name" value="ALDEHYDE_DEHYDR_GLU"/>
    <property type="match status" value="1"/>
</dbReference>
<dbReference type="Proteomes" id="UP000307440">
    <property type="component" value="Unassembled WGS sequence"/>
</dbReference>
<dbReference type="Gene3D" id="3.40.605.10">
    <property type="entry name" value="Aldehyde Dehydrogenase, Chain A, domain 1"/>
    <property type="match status" value="1"/>
</dbReference>
<evidence type="ECO:0000259" key="8">
    <source>
        <dbReference type="Pfam" id="PF00171"/>
    </source>
</evidence>
<reference evidence="9 10" key="1">
    <citation type="journal article" date="2019" name="Nat. Ecol. Evol.">
        <title>Megaphylogeny resolves global patterns of mushroom evolution.</title>
        <authorList>
            <person name="Varga T."/>
            <person name="Krizsan K."/>
            <person name="Foldi C."/>
            <person name="Dima B."/>
            <person name="Sanchez-Garcia M."/>
            <person name="Sanchez-Ramirez S."/>
            <person name="Szollosi G.J."/>
            <person name="Szarkandi J.G."/>
            <person name="Papp V."/>
            <person name="Albert L."/>
            <person name="Andreopoulos W."/>
            <person name="Angelini C."/>
            <person name="Antonin V."/>
            <person name="Barry K.W."/>
            <person name="Bougher N.L."/>
            <person name="Buchanan P."/>
            <person name="Buyck B."/>
            <person name="Bense V."/>
            <person name="Catcheside P."/>
            <person name="Chovatia M."/>
            <person name="Cooper J."/>
            <person name="Damon W."/>
            <person name="Desjardin D."/>
            <person name="Finy P."/>
            <person name="Geml J."/>
            <person name="Haridas S."/>
            <person name="Hughes K."/>
            <person name="Justo A."/>
            <person name="Karasinski D."/>
            <person name="Kautmanova I."/>
            <person name="Kiss B."/>
            <person name="Kocsube S."/>
            <person name="Kotiranta H."/>
            <person name="LaButti K.M."/>
            <person name="Lechner B.E."/>
            <person name="Liimatainen K."/>
            <person name="Lipzen A."/>
            <person name="Lukacs Z."/>
            <person name="Mihaltcheva S."/>
            <person name="Morgado L.N."/>
            <person name="Niskanen T."/>
            <person name="Noordeloos M.E."/>
            <person name="Ohm R.A."/>
            <person name="Ortiz-Santana B."/>
            <person name="Ovrebo C."/>
            <person name="Racz N."/>
            <person name="Riley R."/>
            <person name="Savchenko A."/>
            <person name="Shiryaev A."/>
            <person name="Soop K."/>
            <person name="Spirin V."/>
            <person name="Szebenyi C."/>
            <person name="Tomsovsky M."/>
            <person name="Tulloss R.E."/>
            <person name="Uehling J."/>
            <person name="Grigoriev I.V."/>
            <person name="Vagvolgyi C."/>
            <person name="Papp T."/>
            <person name="Martin F.M."/>
            <person name="Miettinen O."/>
            <person name="Hibbett D.S."/>
            <person name="Nagy L.G."/>
        </authorList>
    </citation>
    <scope>NUCLEOTIDE SEQUENCE [LARGE SCALE GENOMIC DNA]</scope>
    <source>
        <strain evidence="9 10">CBS 121175</strain>
    </source>
</reference>
<dbReference type="EMBL" id="ML210263">
    <property type="protein sequence ID" value="TFK21603.1"/>
    <property type="molecule type" value="Genomic_DNA"/>
</dbReference>
<evidence type="ECO:0000256" key="5">
    <source>
        <dbReference type="PIRSR" id="PIRSR036492-1"/>
    </source>
</evidence>
<dbReference type="InterPro" id="IPR029510">
    <property type="entry name" value="Ald_DH_CS_GLU"/>
</dbReference>
<dbReference type="GO" id="GO:0006081">
    <property type="term" value="P:aldehyde metabolic process"/>
    <property type="evidence" value="ECO:0007669"/>
    <property type="project" value="InterPro"/>
</dbReference>
<dbReference type="OrthoDB" id="440325at2759"/>
<name>A0A5C3KNZ0_COPMA</name>
<gene>
    <name evidence="9" type="ORF">FA15DRAFT_672418</name>
</gene>
<keyword evidence="10" id="KW-1185">Reference proteome</keyword>
<dbReference type="FunFam" id="3.40.605.10:FF:000004">
    <property type="entry name" value="Aldehyde dehydrogenase"/>
    <property type="match status" value="1"/>
</dbReference>
<dbReference type="PIRSF" id="PIRSF036492">
    <property type="entry name" value="ALDH"/>
    <property type="match status" value="1"/>
</dbReference>
<feature type="domain" description="Aldehyde dehydrogenase" evidence="8">
    <location>
        <begin position="10"/>
        <end position="437"/>
    </location>
</feature>
<dbReference type="PANTHER" id="PTHR43570:SF16">
    <property type="entry name" value="ALDEHYDE DEHYDROGENASE TYPE III, ISOFORM Q"/>
    <property type="match status" value="1"/>
</dbReference>
<organism evidence="9 10">
    <name type="scientific">Coprinopsis marcescibilis</name>
    <name type="common">Agaric fungus</name>
    <name type="synonym">Psathyrella marcescibilis</name>
    <dbReference type="NCBI Taxonomy" id="230819"/>
    <lineage>
        <taxon>Eukaryota</taxon>
        <taxon>Fungi</taxon>
        <taxon>Dikarya</taxon>
        <taxon>Basidiomycota</taxon>
        <taxon>Agaricomycotina</taxon>
        <taxon>Agaricomycetes</taxon>
        <taxon>Agaricomycetidae</taxon>
        <taxon>Agaricales</taxon>
        <taxon>Agaricineae</taxon>
        <taxon>Psathyrellaceae</taxon>
        <taxon>Coprinopsis</taxon>
    </lineage>
</organism>
<dbReference type="GO" id="GO:0004029">
    <property type="term" value="F:aldehyde dehydrogenase (NAD+) activity"/>
    <property type="evidence" value="ECO:0007669"/>
    <property type="project" value="TreeGrafter"/>
</dbReference>
<dbReference type="CDD" id="cd07135">
    <property type="entry name" value="ALDH_F14-YMR110C"/>
    <property type="match status" value="1"/>
</dbReference>
<dbReference type="InterPro" id="IPR016161">
    <property type="entry name" value="Ald_DH/histidinol_DH"/>
</dbReference>
<evidence type="ECO:0000256" key="3">
    <source>
        <dbReference type="ARBA" id="ARBA00023027"/>
    </source>
</evidence>
<dbReference type="InterPro" id="IPR012394">
    <property type="entry name" value="Aldehyde_DH_NAD(P)"/>
</dbReference>
<evidence type="ECO:0000256" key="2">
    <source>
        <dbReference type="ARBA" id="ARBA00023002"/>
    </source>
</evidence>
<feature type="active site" evidence="5 6">
    <location>
        <position position="218"/>
    </location>
</feature>
<proteinExistence type="inferred from homology"/>
<dbReference type="PANTHER" id="PTHR43570">
    <property type="entry name" value="ALDEHYDE DEHYDROGENASE"/>
    <property type="match status" value="1"/>
</dbReference>
<evidence type="ECO:0000313" key="10">
    <source>
        <dbReference type="Proteomes" id="UP000307440"/>
    </source>
</evidence>
<dbReference type="Gene3D" id="3.40.309.10">
    <property type="entry name" value="Aldehyde Dehydrogenase, Chain A, domain 2"/>
    <property type="match status" value="1"/>
</dbReference>
<evidence type="ECO:0000256" key="1">
    <source>
        <dbReference type="ARBA" id="ARBA00009986"/>
    </source>
</evidence>
<dbReference type="Pfam" id="PF00171">
    <property type="entry name" value="Aldedh"/>
    <property type="match status" value="1"/>
</dbReference>
<dbReference type="AlphaFoldDB" id="A0A5C3KNZ0"/>
<evidence type="ECO:0000313" key="9">
    <source>
        <dbReference type="EMBL" id="TFK21603.1"/>
    </source>
</evidence>
<keyword evidence="2 4" id="KW-0560">Oxidoreductase</keyword>
<evidence type="ECO:0000256" key="6">
    <source>
        <dbReference type="PROSITE-ProRule" id="PRU10007"/>
    </source>
</evidence>
<feature type="active site" evidence="5">
    <location>
        <position position="252"/>
    </location>
</feature>
<evidence type="ECO:0000256" key="4">
    <source>
        <dbReference type="PIRNR" id="PIRNR036492"/>
    </source>
</evidence>